<comment type="caution">
    <text evidence="10">The sequence shown here is derived from an EMBL/GenBank/DDBJ whole genome shotgun (WGS) entry which is preliminary data.</text>
</comment>
<feature type="transmembrane region" description="Helical" evidence="8">
    <location>
        <begin position="82"/>
        <end position="100"/>
    </location>
</feature>
<gene>
    <name evidence="10" type="primary">cstA</name>
    <name evidence="10" type="ORF">NtB2_00352</name>
</gene>
<dbReference type="PANTHER" id="PTHR30252:SF3">
    <property type="entry name" value="PYRUVATE_PROTON SYMPORTER BTST"/>
    <property type="match status" value="1"/>
</dbReference>
<dbReference type="InterPro" id="IPR051605">
    <property type="entry name" value="CstA"/>
</dbReference>
<dbReference type="InterPro" id="IPR003706">
    <property type="entry name" value="CstA_N"/>
</dbReference>
<comment type="similarity">
    <text evidence="2">Belongs to the peptide transporter carbon starvation (CstA) (TC 2.A.114) family.</text>
</comment>
<feature type="transmembrane region" description="Helical" evidence="8">
    <location>
        <begin position="240"/>
        <end position="258"/>
    </location>
</feature>
<proteinExistence type="inferred from homology"/>
<evidence type="ECO:0000256" key="7">
    <source>
        <dbReference type="ARBA" id="ARBA00023136"/>
    </source>
</evidence>
<feature type="transmembrane region" description="Helical" evidence="8">
    <location>
        <begin position="551"/>
        <end position="579"/>
    </location>
</feature>
<evidence type="ECO:0000256" key="2">
    <source>
        <dbReference type="ARBA" id="ARBA00007755"/>
    </source>
</evidence>
<keyword evidence="7 8" id="KW-0472">Membrane</keyword>
<name>A0A2R5HJ88_9LACT</name>
<evidence type="ECO:0000256" key="3">
    <source>
        <dbReference type="ARBA" id="ARBA00022448"/>
    </source>
</evidence>
<organism evidence="10 11">
    <name type="scientific">Lactococcus termiticola</name>
    <dbReference type="NCBI Taxonomy" id="2169526"/>
    <lineage>
        <taxon>Bacteria</taxon>
        <taxon>Bacillati</taxon>
        <taxon>Bacillota</taxon>
        <taxon>Bacilli</taxon>
        <taxon>Lactobacillales</taxon>
        <taxon>Streptococcaceae</taxon>
        <taxon>Lactococcus</taxon>
    </lineage>
</organism>
<feature type="domain" description="CstA N-terminal" evidence="9">
    <location>
        <begin position="497"/>
        <end position="681"/>
    </location>
</feature>
<evidence type="ECO:0000256" key="1">
    <source>
        <dbReference type="ARBA" id="ARBA00004651"/>
    </source>
</evidence>
<dbReference type="Pfam" id="PF02554">
    <property type="entry name" value="CstA"/>
    <property type="match status" value="2"/>
</dbReference>
<feature type="transmembrane region" description="Helical" evidence="8">
    <location>
        <begin position="369"/>
        <end position="390"/>
    </location>
</feature>
<evidence type="ECO:0000313" key="10">
    <source>
        <dbReference type="EMBL" id="GBG96241.1"/>
    </source>
</evidence>
<evidence type="ECO:0000259" key="9">
    <source>
        <dbReference type="Pfam" id="PF02554"/>
    </source>
</evidence>
<feature type="domain" description="CstA N-terminal" evidence="9">
    <location>
        <begin position="81"/>
        <end position="453"/>
    </location>
</feature>
<keyword evidence="6 8" id="KW-1133">Transmembrane helix</keyword>
<feature type="transmembrane region" description="Helical" evidence="8">
    <location>
        <begin position="304"/>
        <end position="325"/>
    </location>
</feature>
<feature type="transmembrane region" description="Helical" evidence="8">
    <location>
        <begin position="727"/>
        <end position="749"/>
    </location>
</feature>
<dbReference type="OrthoDB" id="9761224at2"/>
<sequence>MKEKEVPEFSEEEELFILRNSEGKIVGLRDLKQVDVQETVKDWKQQLPKMKAWKIIIWVLVALLGGTAWALIATAQGETINAIWFVVAAVCSYIIGYRFYALYIQRKIMRPNDLRATPSEVHNDGQEFDPTNRVVLFGHHFASIAGAGPLVGPVLAAQMGYLPSTLWIIFGVILAGGVQDMLVLWYSHRRGARSIGAMAKDEIGPFAGGLTSFIVFIMTMIVLAVLALICITAMADSPWAVFSIGMTIPIAVFMGIYLKYIRPGRVNEVSIIGFILLLLAIFGGRWVSETATIAHIFTLSQGALVWWVMAYTFIAAIIPAWILLTPRDYLSMFMKIGTILILAVAVVGVRPDVTIPAVTNFAHNTSGPVFAGSLFPFLFVTIACGALSGFHVMMSSGTTPHLIKKESQTRMIGYGGMLFESFVAIMALVAAISLNPGIYYSMNTPAASMQKLVGQQFNPAATKSNDPAVAAAAAEHNAALAIPKIEMRPDGKPMTIEWEGQTGEAALKAVAADVGEKSVVSRTGGAPTLAVSMSNILQKVPLIGGNQMMGFWYHFAIMFEALFILSAISAATKSTRYLLTDVLRSRKRKAFQRLGDESWLPGKIITTAVIVGVWGALLLMGVSDPNGGIRIMYPLFGISNQLIAAVALAVVAVMVVKKGYVKWLWIVAIPLVWDVLVTFAASWQKIFSSDVNVGYFAAGNAAKKLIDSHSVTGTALVNAQATFRNSMIQGSLSILFLLCVAVLLVIAVVKVVQVLRSKQVGDAYSSEEAFVESKLYETSSFWATPLEHKILKVKNAQKTDS</sequence>
<feature type="transmembrane region" description="Helical" evidence="8">
    <location>
        <begin position="631"/>
        <end position="656"/>
    </location>
</feature>
<evidence type="ECO:0000313" key="11">
    <source>
        <dbReference type="Proteomes" id="UP000245021"/>
    </source>
</evidence>
<dbReference type="GO" id="GO:0005886">
    <property type="term" value="C:plasma membrane"/>
    <property type="evidence" value="ECO:0007669"/>
    <property type="project" value="UniProtKB-SubCell"/>
</dbReference>
<evidence type="ECO:0000256" key="8">
    <source>
        <dbReference type="SAM" id="Phobius"/>
    </source>
</evidence>
<dbReference type="Proteomes" id="UP000245021">
    <property type="component" value="Unassembled WGS sequence"/>
</dbReference>
<accession>A0A2R5HJ88</accession>
<evidence type="ECO:0000256" key="4">
    <source>
        <dbReference type="ARBA" id="ARBA00022475"/>
    </source>
</evidence>
<feature type="transmembrane region" description="Helical" evidence="8">
    <location>
        <begin position="411"/>
        <end position="434"/>
    </location>
</feature>
<feature type="transmembrane region" description="Helical" evidence="8">
    <location>
        <begin position="270"/>
        <end position="288"/>
    </location>
</feature>
<protein>
    <submittedName>
        <fullName evidence="10">Carbon starvation protein CstA</fullName>
    </submittedName>
</protein>
<keyword evidence="5 8" id="KW-0812">Transmembrane</keyword>
<evidence type="ECO:0000256" key="6">
    <source>
        <dbReference type="ARBA" id="ARBA00022989"/>
    </source>
</evidence>
<keyword evidence="11" id="KW-1185">Reference proteome</keyword>
<comment type="subcellular location">
    <subcellularLocation>
        <location evidence="1">Cell membrane</location>
        <topology evidence="1">Multi-pass membrane protein</topology>
    </subcellularLocation>
</comment>
<dbReference type="PANTHER" id="PTHR30252">
    <property type="entry name" value="INNER MEMBRANE PEPTIDE TRANSPORTER"/>
    <property type="match status" value="1"/>
</dbReference>
<dbReference type="AlphaFoldDB" id="A0A2R5HJ88"/>
<feature type="transmembrane region" description="Helical" evidence="8">
    <location>
        <begin position="206"/>
        <end position="234"/>
    </location>
</feature>
<keyword evidence="3" id="KW-0813">Transport</keyword>
<dbReference type="GO" id="GO:0009267">
    <property type="term" value="P:cellular response to starvation"/>
    <property type="evidence" value="ECO:0007669"/>
    <property type="project" value="InterPro"/>
</dbReference>
<evidence type="ECO:0000256" key="5">
    <source>
        <dbReference type="ARBA" id="ARBA00022692"/>
    </source>
</evidence>
<reference evidence="10 11" key="1">
    <citation type="journal article" date="2018" name="Genome Announc.">
        <title>Draft Genome Sequence of Lactococcus sp. Strain NtB2 (JCM 32569), Isolated from the Gut of the Higher Termite Nasutitermes takasagoensis.</title>
        <authorList>
            <person name="Noda S."/>
            <person name="Aihara C."/>
            <person name="Yuki M."/>
            <person name="Ohkuma M."/>
        </authorList>
    </citation>
    <scope>NUCLEOTIDE SEQUENCE [LARGE SCALE GENOMIC DNA]</scope>
    <source>
        <strain evidence="10 11">NtB2</strain>
    </source>
</reference>
<feature type="transmembrane region" description="Helical" evidence="8">
    <location>
        <begin position="600"/>
        <end position="619"/>
    </location>
</feature>
<dbReference type="EMBL" id="BFFO01000002">
    <property type="protein sequence ID" value="GBG96241.1"/>
    <property type="molecule type" value="Genomic_DNA"/>
</dbReference>
<dbReference type="RefSeq" id="WP_109245233.1">
    <property type="nucleotide sequence ID" value="NZ_BFFO01000002.1"/>
</dbReference>
<feature type="transmembrane region" description="Helical" evidence="8">
    <location>
        <begin position="167"/>
        <end position="186"/>
    </location>
</feature>
<feature type="transmembrane region" description="Helical" evidence="8">
    <location>
        <begin position="141"/>
        <end position="161"/>
    </location>
</feature>
<feature type="transmembrane region" description="Helical" evidence="8">
    <location>
        <begin position="332"/>
        <end position="349"/>
    </location>
</feature>
<feature type="transmembrane region" description="Helical" evidence="8">
    <location>
        <begin position="55"/>
        <end position="76"/>
    </location>
</feature>
<keyword evidence="4" id="KW-1003">Cell membrane</keyword>
<feature type="transmembrane region" description="Helical" evidence="8">
    <location>
        <begin position="663"/>
        <end position="683"/>
    </location>
</feature>